<gene>
    <name evidence="2" type="ORF">EET67_13270</name>
</gene>
<dbReference type="EMBL" id="RKST01000012">
    <property type="protein sequence ID" value="RUM97328.1"/>
    <property type="molecule type" value="Genomic_DNA"/>
</dbReference>
<dbReference type="RefSeq" id="WP_128625136.1">
    <property type="nucleotide sequence ID" value="NZ_ML133511.1"/>
</dbReference>
<name>A0A432V5A5_9HYPH</name>
<protein>
    <submittedName>
        <fullName evidence="2">Uncharacterized protein</fullName>
    </submittedName>
</protein>
<feature type="chain" id="PRO_5018972561" evidence="1">
    <location>
        <begin position="28"/>
        <end position="83"/>
    </location>
</feature>
<keyword evidence="1" id="KW-0732">Signal</keyword>
<keyword evidence="3" id="KW-1185">Reference proteome</keyword>
<sequence>MKTLRRLFCSAVLASCMASLLAPPAFAADCYAIGQQIAAQNGGTLAKASSSTQGGRPVCVIVVLVPGRDGERPRRAEFVVPQG</sequence>
<reference evidence="2 3" key="1">
    <citation type="submission" date="2018-11" db="EMBL/GenBank/DDBJ databases">
        <title>Pseudaminobacter arsenicus sp. nov., an arsenic-resistant bacterium isolated from arsenic-rich aquifers.</title>
        <authorList>
            <person name="Mu Y."/>
        </authorList>
    </citation>
    <scope>NUCLEOTIDE SEQUENCE [LARGE SCALE GENOMIC DNA]</scope>
    <source>
        <strain evidence="2 3">CB3</strain>
    </source>
</reference>
<feature type="signal peptide" evidence="1">
    <location>
        <begin position="1"/>
        <end position="27"/>
    </location>
</feature>
<evidence type="ECO:0000256" key="1">
    <source>
        <dbReference type="SAM" id="SignalP"/>
    </source>
</evidence>
<evidence type="ECO:0000313" key="3">
    <source>
        <dbReference type="Proteomes" id="UP000281647"/>
    </source>
</evidence>
<evidence type="ECO:0000313" key="2">
    <source>
        <dbReference type="EMBL" id="RUM97328.1"/>
    </source>
</evidence>
<dbReference type="Proteomes" id="UP000281647">
    <property type="component" value="Unassembled WGS sequence"/>
</dbReference>
<dbReference type="OrthoDB" id="8454730at2"/>
<organism evidence="2 3">
    <name type="scientific">Borborobacter arsenicus</name>
    <dbReference type="NCBI Taxonomy" id="1851146"/>
    <lineage>
        <taxon>Bacteria</taxon>
        <taxon>Pseudomonadati</taxon>
        <taxon>Pseudomonadota</taxon>
        <taxon>Alphaproteobacteria</taxon>
        <taxon>Hyphomicrobiales</taxon>
        <taxon>Phyllobacteriaceae</taxon>
        <taxon>Borborobacter</taxon>
    </lineage>
</organism>
<proteinExistence type="predicted"/>
<dbReference type="AlphaFoldDB" id="A0A432V5A5"/>
<comment type="caution">
    <text evidence="2">The sequence shown here is derived from an EMBL/GenBank/DDBJ whole genome shotgun (WGS) entry which is preliminary data.</text>
</comment>
<accession>A0A432V5A5</accession>